<dbReference type="Proteomes" id="UP000515728">
    <property type="component" value="Chromosome"/>
</dbReference>
<evidence type="ECO:0000259" key="6">
    <source>
        <dbReference type="PROSITE" id="PS51900"/>
    </source>
</evidence>
<dbReference type="CDD" id="cd01189">
    <property type="entry name" value="INT_ICEBs1_C_like"/>
    <property type="match status" value="1"/>
</dbReference>
<evidence type="ECO:0000313" key="7">
    <source>
        <dbReference type="EMBL" id="QNG53960.1"/>
    </source>
</evidence>
<dbReference type="InterPro" id="IPR010998">
    <property type="entry name" value="Integrase_recombinase_N"/>
</dbReference>
<dbReference type="InterPro" id="IPR013762">
    <property type="entry name" value="Integrase-like_cat_sf"/>
</dbReference>
<evidence type="ECO:0000256" key="3">
    <source>
        <dbReference type="ARBA" id="ARBA00023172"/>
    </source>
</evidence>
<keyword evidence="3" id="KW-0233">DNA recombination</keyword>
<dbReference type="InterPro" id="IPR002104">
    <property type="entry name" value="Integrase_catalytic"/>
</dbReference>
<gene>
    <name evidence="7" type="ORF">H6H00_08610</name>
</gene>
<dbReference type="Pfam" id="PF00589">
    <property type="entry name" value="Phage_integrase"/>
    <property type="match status" value="1"/>
</dbReference>
<dbReference type="InterPro" id="IPR004107">
    <property type="entry name" value="Integrase_SAM-like_N"/>
</dbReference>
<dbReference type="EMBL" id="CP060131">
    <property type="protein sequence ID" value="QNG53960.1"/>
    <property type="molecule type" value="Genomic_DNA"/>
</dbReference>
<dbReference type="InterPro" id="IPR011010">
    <property type="entry name" value="DNA_brk_join_enz"/>
</dbReference>
<evidence type="ECO:0000256" key="4">
    <source>
        <dbReference type="PROSITE-ProRule" id="PRU01248"/>
    </source>
</evidence>
<keyword evidence="8" id="KW-1185">Reference proteome</keyword>
<dbReference type="Gene3D" id="1.10.150.130">
    <property type="match status" value="1"/>
</dbReference>
<accession>A0A7G7MME9</accession>
<evidence type="ECO:0000313" key="8">
    <source>
        <dbReference type="Proteomes" id="UP000515728"/>
    </source>
</evidence>
<evidence type="ECO:0000256" key="1">
    <source>
        <dbReference type="ARBA" id="ARBA00022908"/>
    </source>
</evidence>
<dbReference type="SUPFAM" id="SSF56349">
    <property type="entry name" value="DNA breaking-rejoining enzymes"/>
    <property type="match status" value="1"/>
</dbReference>
<dbReference type="InterPro" id="IPR050090">
    <property type="entry name" value="Tyrosine_recombinase_XerCD"/>
</dbReference>
<dbReference type="PROSITE" id="PS51898">
    <property type="entry name" value="TYR_RECOMBINASE"/>
    <property type="match status" value="1"/>
</dbReference>
<proteinExistence type="predicted"/>
<evidence type="ECO:0000259" key="5">
    <source>
        <dbReference type="PROSITE" id="PS51898"/>
    </source>
</evidence>
<dbReference type="PROSITE" id="PS51900">
    <property type="entry name" value="CB"/>
    <property type="match status" value="1"/>
</dbReference>
<reference evidence="7 8" key="1">
    <citation type="submission" date="2020-08" db="EMBL/GenBank/DDBJ databases">
        <authorList>
            <person name="Mo P."/>
        </authorList>
    </citation>
    <scope>NUCLEOTIDE SEQUENCE [LARGE SCALE GENOMIC DNA]</scope>
    <source>
        <strain evidence="7 8">CGMCC 4.1532</strain>
    </source>
</reference>
<dbReference type="GO" id="GO:0003677">
    <property type="term" value="F:DNA binding"/>
    <property type="evidence" value="ECO:0007669"/>
    <property type="project" value="UniProtKB-UniRule"/>
</dbReference>
<dbReference type="KEGG" id="ppel:H6H00_08610"/>
<feature type="domain" description="Core-binding (CB)" evidence="6">
    <location>
        <begin position="82"/>
        <end position="220"/>
    </location>
</feature>
<keyword evidence="2 4" id="KW-0238">DNA-binding</keyword>
<dbReference type="PANTHER" id="PTHR30349">
    <property type="entry name" value="PHAGE INTEGRASE-RELATED"/>
    <property type="match status" value="1"/>
</dbReference>
<sequence length="459" mass="51317">MAAIVAASILGRVANKAGERRSRGMIRRRGSSFQVVVYAGIDPLTGKKVHLRESVATEAEARKAVTRLCARVDQQRHAKTNASFKVAMEAWLRTHEIEETTRASYELYARVHIYPAFGDEPIGKVSTRLLEEFYAELRRCSVRCAGTPFLEHRTTEPHECRVVKHRRRPGRPPAGGYPPHDCTETGCQVVECRPHECRPLAAATIRRIHFAIRGVMSAAQRWEWITSNPAVLARKPRQPTPQPNPPTAAQAAQIIDAAWAEDEGWGTLVWLVMVTGMRRAELLALRWSDVDLTAGVVTVRRNYVRVNRQSIEKDTKTHQMRRLALDPATVEVLTEHHDRYAALCRQAATEPRLDAFLFSYRPEFDRPCDPSGVTHRYSRMCAELGIDSHLHALRHYSATELLSAGVDLRTVAGRLGHGGGGATTLRVYAAWVGESDRRAAELLAGRMTRPSKVAIPPTE</sequence>
<evidence type="ECO:0000256" key="2">
    <source>
        <dbReference type="ARBA" id="ARBA00023125"/>
    </source>
</evidence>
<name>A0A7G7MME9_9PSEU</name>
<dbReference type="Gene3D" id="1.10.443.10">
    <property type="entry name" value="Intergrase catalytic core"/>
    <property type="match status" value="1"/>
</dbReference>
<dbReference type="GO" id="GO:0015074">
    <property type="term" value="P:DNA integration"/>
    <property type="evidence" value="ECO:0007669"/>
    <property type="project" value="UniProtKB-KW"/>
</dbReference>
<dbReference type="Pfam" id="PF14659">
    <property type="entry name" value="Phage_int_SAM_3"/>
    <property type="match status" value="1"/>
</dbReference>
<keyword evidence="1" id="KW-0229">DNA integration</keyword>
<dbReference type="AlphaFoldDB" id="A0A7G7MME9"/>
<dbReference type="GO" id="GO:0006310">
    <property type="term" value="P:DNA recombination"/>
    <property type="evidence" value="ECO:0007669"/>
    <property type="project" value="UniProtKB-KW"/>
</dbReference>
<dbReference type="PANTHER" id="PTHR30349:SF91">
    <property type="entry name" value="INTA PROTEIN"/>
    <property type="match status" value="1"/>
</dbReference>
<protein>
    <submittedName>
        <fullName evidence="7">Site-specific integrase</fullName>
    </submittedName>
</protein>
<feature type="domain" description="Tyr recombinase" evidence="5">
    <location>
        <begin position="241"/>
        <end position="441"/>
    </location>
</feature>
<dbReference type="InterPro" id="IPR044068">
    <property type="entry name" value="CB"/>
</dbReference>
<organism evidence="7 8">
    <name type="scientific">Pseudonocardia petroleophila</name>
    <dbReference type="NCBI Taxonomy" id="37331"/>
    <lineage>
        <taxon>Bacteria</taxon>
        <taxon>Bacillati</taxon>
        <taxon>Actinomycetota</taxon>
        <taxon>Actinomycetes</taxon>
        <taxon>Pseudonocardiales</taxon>
        <taxon>Pseudonocardiaceae</taxon>
        <taxon>Pseudonocardia</taxon>
    </lineage>
</organism>